<evidence type="ECO:0000313" key="1">
    <source>
        <dbReference type="EMBL" id="KAJ7516512.1"/>
    </source>
</evidence>
<accession>A0ACC2AHE5</accession>
<reference evidence="2" key="1">
    <citation type="journal article" date="2024" name="Proc. Natl. Acad. Sci. U.S.A.">
        <title>Extraordinary preservation of gene collinearity over three hundred million years revealed in homosporous lycophytes.</title>
        <authorList>
            <person name="Li C."/>
            <person name="Wickell D."/>
            <person name="Kuo L.Y."/>
            <person name="Chen X."/>
            <person name="Nie B."/>
            <person name="Liao X."/>
            <person name="Peng D."/>
            <person name="Ji J."/>
            <person name="Jenkins J."/>
            <person name="Williams M."/>
            <person name="Shu S."/>
            <person name="Plott C."/>
            <person name="Barry K."/>
            <person name="Rajasekar S."/>
            <person name="Grimwood J."/>
            <person name="Han X."/>
            <person name="Sun S."/>
            <person name="Hou Z."/>
            <person name="He W."/>
            <person name="Dai G."/>
            <person name="Sun C."/>
            <person name="Schmutz J."/>
            <person name="Leebens-Mack J.H."/>
            <person name="Li F.W."/>
            <person name="Wang L."/>
        </authorList>
    </citation>
    <scope>NUCLEOTIDE SEQUENCE [LARGE SCALE GENOMIC DNA]</scope>
    <source>
        <strain evidence="2">cv. PW_Plant_1</strain>
    </source>
</reference>
<gene>
    <name evidence="1" type="ORF">O6H91_22G060900</name>
</gene>
<organism evidence="1 2">
    <name type="scientific">Diphasiastrum complanatum</name>
    <name type="common">Issler's clubmoss</name>
    <name type="synonym">Lycopodium complanatum</name>
    <dbReference type="NCBI Taxonomy" id="34168"/>
    <lineage>
        <taxon>Eukaryota</taxon>
        <taxon>Viridiplantae</taxon>
        <taxon>Streptophyta</taxon>
        <taxon>Embryophyta</taxon>
        <taxon>Tracheophyta</taxon>
        <taxon>Lycopodiopsida</taxon>
        <taxon>Lycopodiales</taxon>
        <taxon>Lycopodiaceae</taxon>
        <taxon>Lycopodioideae</taxon>
        <taxon>Diphasiastrum</taxon>
    </lineage>
</organism>
<evidence type="ECO:0000313" key="2">
    <source>
        <dbReference type="Proteomes" id="UP001162992"/>
    </source>
</evidence>
<name>A0ACC2AHE5_DIPCM</name>
<dbReference type="Proteomes" id="UP001162992">
    <property type="component" value="Chromosome 22"/>
</dbReference>
<keyword evidence="2" id="KW-1185">Reference proteome</keyword>
<proteinExistence type="predicted"/>
<sequence length="374" mass="41203">MRTPSFLACLPGTHRVLKILDDNNATVNVSEQPAGPPMPTPQEVFELEIGEAKPFTPDLVNFEGGLTLLKGQVNGTEVLGIPTSDLVPGKYEGGLKVWEGAIDLVDTLRREIQDGQLSFRGKRVLELGCGHGLPGIFACTKGASVAHFQDFNPEVLRNVTIPNVNANLEYARARLPRQNGSLTPTRSSSLAPELHFYAGDWSNVHTVLSVLGVDLLEATENEKNDYFSFSDSDYSLSSTYQGSPFSSQSDLVGQESNGDKPHRSRRRSGSRACHRSTDTDAWEGGYDIILMSDTVYSVASLPKLYSLIKKCLRPYYGVVYVAGKKNYLGKGGGTRQFKQLVEEDGFLGAHLVAEFAEGSSMREVWKFFFRRYSM</sequence>
<dbReference type="EMBL" id="CM055113">
    <property type="protein sequence ID" value="KAJ7516512.1"/>
    <property type="molecule type" value="Genomic_DNA"/>
</dbReference>
<comment type="caution">
    <text evidence="1">The sequence shown here is derived from an EMBL/GenBank/DDBJ whole genome shotgun (WGS) entry which is preliminary data.</text>
</comment>
<protein>
    <submittedName>
        <fullName evidence="1">Uncharacterized protein</fullName>
    </submittedName>
</protein>